<comment type="similarity">
    <text evidence="1">Belongs to the thioesterase PaaI family.</text>
</comment>
<dbReference type="Pfam" id="PF03061">
    <property type="entry name" value="4HBT"/>
    <property type="match status" value="1"/>
</dbReference>
<dbReference type="InterPro" id="IPR029069">
    <property type="entry name" value="HotDog_dom_sf"/>
</dbReference>
<dbReference type="OrthoDB" id="9806185at2"/>
<dbReference type="NCBIfam" id="TIGR00369">
    <property type="entry name" value="unchar_dom_1"/>
    <property type="match status" value="1"/>
</dbReference>
<feature type="domain" description="Thioesterase" evidence="3">
    <location>
        <begin position="53"/>
        <end position="128"/>
    </location>
</feature>
<dbReference type="Proteomes" id="UP000199664">
    <property type="component" value="Unassembled WGS sequence"/>
</dbReference>
<name>A0A1H7KBP4_9HYPH</name>
<sequence length="150" mass="15333">MADQATDPALVARIEASFARQAMMTTLGARLVRVAPGEVEIAMPASPHLSQQHGFVHAGAVATIADSAAGYAGLTTMPAGSGILTAEFKINLLAPATGDELVAKGRVVKAGRTLTLAMAEVFAVTDGKPKLCAMLTATLMTIVAREGVSD</sequence>
<dbReference type="InterPro" id="IPR003736">
    <property type="entry name" value="PAAI_dom"/>
</dbReference>
<keyword evidence="5" id="KW-1185">Reference proteome</keyword>
<dbReference type="Gene3D" id="3.10.129.10">
    <property type="entry name" value="Hotdog Thioesterase"/>
    <property type="match status" value="1"/>
</dbReference>
<evidence type="ECO:0000259" key="3">
    <source>
        <dbReference type="Pfam" id="PF03061"/>
    </source>
</evidence>
<protein>
    <submittedName>
        <fullName evidence="4">Uncharacterized domain 1-containing protein</fullName>
    </submittedName>
</protein>
<dbReference type="InterPro" id="IPR039298">
    <property type="entry name" value="ACOT13"/>
</dbReference>
<keyword evidence="2" id="KW-0378">Hydrolase</keyword>
<dbReference type="GO" id="GO:0047617">
    <property type="term" value="F:fatty acyl-CoA hydrolase activity"/>
    <property type="evidence" value="ECO:0007669"/>
    <property type="project" value="InterPro"/>
</dbReference>
<accession>A0A1H7KBP4</accession>
<evidence type="ECO:0000313" key="4">
    <source>
        <dbReference type="EMBL" id="SEK83377.1"/>
    </source>
</evidence>
<dbReference type="EMBL" id="FOAN01000002">
    <property type="protein sequence ID" value="SEK83377.1"/>
    <property type="molecule type" value="Genomic_DNA"/>
</dbReference>
<evidence type="ECO:0000256" key="1">
    <source>
        <dbReference type="ARBA" id="ARBA00008324"/>
    </source>
</evidence>
<evidence type="ECO:0000256" key="2">
    <source>
        <dbReference type="ARBA" id="ARBA00022801"/>
    </source>
</evidence>
<evidence type="ECO:0000313" key="5">
    <source>
        <dbReference type="Proteomes" id="UP000199664"/>
    </source>
</evidence>
<organism evidence="4 5">
    <name type="scientific">Bosea lupini</name>
    <dbReference type="NCBI Taxonomy" id="1036779"/>
    <lineage>
        <taxon>Bacteria</taxon>
        <taxon>Pseudomonadati</taxon>
        <taxon>Pseudomonadota</taxon>
        <taxon>Alphaproteobacteria</taxon>
        <taxon>Hyphomicrobiales</taxon>
        <taxon>Boseaceae</taxon>
        <taxon>Bosea</taxon>
    </lineage>
</organism>
<proteinExistence type="inferred from homology"/>
<dbReference type="AlphaFoldDB" id="A0A1H7KBP4"/>
<dbReference type="PANTHER" id="PTHR21660">
    <property type="entry name" value="THIOESTERASE SUPERFAMILY MEMBER-RELATED"/>
    <property type="match status" value="1"/>
</dbReference>
<reference evidence="5" key="1">
    <citation type="submission" date="2016-10" db="EMBL/GenBank/DDBJ databases">
        <authorList>
            <person name="Varghese N."/>
            <person name="Submissions S."/>
        </authorList>
    </citation>
    <scope>NUCLEOTIDE SEQUENCE [LARGE SCALE GENOMIC DNA]</scope>
    <source>
        <strain evidence="5">LMG 26383,CCUG 61248,R- 45681</strain>
    </source>
</reference>
<dbReference type="STRING" id="1036779.SAMN04515666_102130"/>
<dbReference type="SUPFAM" id="SSF54637">
    <property type="entry name" value="Thioesterase/thiol ester dehydrase-isomerase"/>
    <property type="match status" value="1"/>
</dbReference>
<gene>
    <name evidence="4" type="ORF">SAMN04515666_102130</name>
</gene>
<dbReference type="PANTHER" id="PTHR21660:SF1">
    <property type="entry name" value="ACYL-COENZYME A THIOESTERASE 13"/>
    <property type="match status" value="1"/>
</dbReference>
<dbReference type="RefSeq" id="WP_091830897.1">
    <property type="nucleotide sequence ID" value="NZ_FOAN01000002.1"/>
</dbReference>
<dbReference type="CDD" id="cd03443">
    <property type="entry name" value="PaaI_thioesterase"/>
    <property type="match status" value="1"/>
</dbReference>
<dbReference type="InterPro" id="IPR006683">
    <property type="entry name" value="Thioestr_dom"/>
</dbReference>